<dbReference type="Pfam" id="PF01512">
    <property type="entry name" value="Complex1_51K"/>
    <property type="match status" value="1"/>
</dbReference>
<feature type="compositionally biased region" description="Low complexity" evidence="10">
    <location>
        <begin position="850"/>
        <end position="879"/>
    </location>
</feature>
<comment type="caution">
    <text evidence="12">The sequence shown here is derived from an EMBL/GenBank/DDBJ whole genome shotgun (WGS) entry which is preliminary data.</text>
</comment>
<feature type="domain" description="4Fe-4S ferredoxin-type" evidence="11">
    <location>
        <begin position="497"/>
        <end position="526"/>
    </location>
</feature>
<dbReference type="PROSITE" id="PS51379">
    <property type="entry name" value="4FE4S_FER_2"/>
    <property type="match status" value="2"/>
</dbReference>
<dbReference type="EMBL" id="NRJG01000084">
    <property type="protein sequence ID" value="RIY37533.1"/>
    <property type="molecule type" value="Genomic_DNA"/>
</dbReference>
<evidence type="ECO:0000256" key="7">
    <source>
        <dbReference type="ARBA" id="ARBA00023014"/>
    </source>
</evidence>
<feature type="region of interest" description="Disordered" evidence="10">
    <location>
        <begin position="850"/>
        <end position="884"/>
    </location>
</feature>
<evidence type="ECO:0000313" key="12">
    <source>
        <dbReference type="EMBL" id="RIY37533.1"/>
    </source>
</evidence>
<evidence type="ECO:0000256" key="3">
    <source>
        <dbReference type="ARBA" id="ARBA00022723"/>
    </source>
</evidence>
<dbReference type="HAMAP" id="MF_00461">
    <property type="entry name" value="RsxC_RnfC"/>
    <property type="match status" value="1"/>
</dbReference>
<dbReference type="InterPro" id="IPR019554">
    <property type="entry name" value="Soluble_ligand-bd"/>
</dbReference>
<feature type="region of interest" description="Disordered" evidence="10">
    <location>
        <begin position="740"/>
        <end position="778"/>
    </location>
</feature>
<dbReference type="PANTHER" id="PTHR43034:SF2">
    <property type="entry name" value="ION-TRANSLOCATING OXIDOREDUCTASE COMPLEX SUBUNIT C"/>
    <property type="match status" value="1"/>
</dbReference>
<evidence type="ECO:0000256" key="1">
    <source>
        <dbReference type="ARBA" id="ARBA00022448"/>
    </source>
</evidence>
<feature type="binding site" evidence="8">
    <location>
        <position position="473"/>
    </location>
    <ligand>
        <name>[4Fe-4S] cluster</name>
        <dbReference type="ChEBI" id="CHEBI:49883"/>
        <label>1</label>
    </ligand>
</feature>
<evidence type="ECO:0000256" key="8">
    <source>
        <dbReference type="HAMAP-Rule" id="MF_00461"/>
    </source>
</evidence>
<comment type="cofactor">
    <cofactor evidence="8">
        <name>[4Fe-4S] cluster</name>
        <dbReference type="ChEBI" id="CHEBI:49883"/>
    </cofactor>
    <text evidence="8">Binds 2 [4Fe-4S] clusters per subunit.</text>
</comment>
<dbReference type="EC" id="7.-.-.-" evidence="8"/>
<keyword evidence="8" id="KW-1278">Translocase</keyword>
<evidence type="ECO:0000256" key="5">
    <source>
        <dbReference type="ARBA" id="ARBA00022982"/>
    </source>
</evidence>
<feature type="compositionally biased region" description="Polar residues" evidence="10">
    <location>
        <begin position="1062"/>
        <end position="1071"/>
    </location>
</feature>
<dbReference type="Proteomes" id="UP000265916">
    <property type="component" value="Unassembled WGS sequence"/>
</dbReference>
<feature type="compositionally biased region" description="Low complexity" evidence="10">
    <location>
        <begin position="801"/>
        <end position="826"/>
    </location>
</feature>
<keyword evidence="3 8" id="KW-0479">Metal-binding</keyword>
<feature type="region of interest" description="Disordered" evidence="10">
    <location>
        <begin position="924"/>
        <end position="944"/>
    </location>
</feature>
<dbReference type="SUPFAM" id="SSF142019">
    <property type="entry name" value="Nqo1 FMN-binding domain-like"/>
    <property type="match status" value="2"/>
</dbReference>
<dbReference type="GO" id="GO:0046872">
    <property type="term" value="F:metal ion binding"/>
    <property type="evidence" value="ECO:0007669"/>
    <property type="project" value="UniProtKB-KW"/>
</dbReference>
<organism evidence="12 13">
    <name type="scientific">Psittacicella hinzii</name>
    <dbReference type="NCBI Taxonomy" id="2028575"/>
    <lineage>
        <taxon>Bacteria</taxon>
        <taxon>Pseudomonadati</taxon>
        <taxon>Pseudomonadota</taxon>
        <taxon>Gammaproteobacteria</taxon>
        <taxon>Pasteurellales</taxon>
        <taxon>Psittacicellaceae</taxon>
        <taxon>Psittacicella</taxon>
    </lineage>
</organism>
<reference evidence="12 13" key="1">
    <citation type="submission" date="2017-08" db="EMBL/GenBank/DDBJ databases">
        <title>Reclassification of Bisgaard taxon 37 and 44.</title>
        <authorList>
            <person name="Christensen H."/>
        </authorList>
    </citation>
    <scope>NUCLEOTIDE SEQUENCE [LARGE SCALE GENOMIC DNA]</scope>
    <source>
        <strain evidence="12 13">111</strain>
    </source>
</reference>
<feature type="binding site" evidence="8">
    <location>
        <position position="467"/>
    </location>
    <ligand>
        <name>[4Fe-4S] cluster</name>
        <dbReference type="ChEBI" id="CHEBI:49883"/>
        <label>1</label>
    </ligand>
</feature>
<dbReference type="PROSITE" id="PS00198">
    <property type="entry name" value="4FE4S_FER_1"/>
    <property type="match status" value="1"/>
</dbReference>
<feature type="binding site" evidence="8">
    <location>
        <position position="516"/>
    </location>
    <ligand>
        <name>[4Fe-4S] cluster</name>
        <dbReference type="ChEBI" id="CHEBI:49883"/>
        <label>1</label>
    </ligand>
</feature>
<dbReference type="GO" id="GO:0022900">
    <property type="term" value="P:electron transport chain"/>
    <property type="evidence" value="ECO:0007669"/>
    <property type="project" value="UniProtKB-UniRule"/>
</dbReference>
<dbReference type="InterPro" id="IPR026902">
    <property type="entry name" value="RnfC_N"/>
</dbReference>
<evidence type="ECO:0000256" key="10">
    <source>
        <dbReference type="SAM" id="MobiDB-lite"/>
    </source>
</evidence>
<keyword evidence="4 8" id="KW-0677">Repeat</keyword>
<feature type="compositionally biased region" description="Low complexity" evidence="10">
    <location>
        <begin position="1030"/>
        <end position="1049"/>
    </location>
</feature>
<dbReference type="PANTHER" id="PTHR43034">
    <property type="entry name" value="ION-TRANSLOCATING OXIDOREDUCTASE COMPLEX SUBUNIT C"/>
    <property type="match status" value="1"/>
</dbReference>
<dbReference type="InterPro" id="IPR011538">
    <property type="entry name" value="Nuo51_FMN-bd"/>
</dbReference>
<name>A0A3A1YH12_9GAMM</name>
<feature type="binding site" evidence="8">
    <location>
        <position position="509"/>
    </location>
    <ligand>
        <name>[4Fe-4S] cluster</name>
        <dbReference type="ChEBI" id="CHEBI:49883"/>
        <label>2</label>
    </ligand>
</feature>
<feature type="binding site" evidence="8">
    <location>
        <position position="470"/>
    </location>
    <ligand>
        <name>[4Fe-4S] cluster</name>
        <dbReference type="ChEBI" id="CHEBI:49883"/>
        <label>1</label>
    </ligand>
</feature>
<feature type="compositionally biased region" description="Low complexity" evidence="10">
    <location>
        <begin position="969"/>
        <end position="983"/>
    </location>
</feature>
<feature type="compositionally biased region" description="Low complexity" evidence="10">
    <location>
        <begin position="1088"/>
        <end position="1101"/>
    </location>
</feature>
<dbReference type="GO" id="GO:0051539">
    <property type="term" value="F:4 iron, 4 sulfur cluster binding"/>
    <property type="evidence" value="ECO:0007669"/>
    <property type="project" value="UniProtKB-KW"/>
</dbReference>
<keyword evidence="9" id="KW-0175">Coiled coil</keyword>
<keyword evidence="2 8" id="KW-0004">4Fe-4S</keyword>
<feature type="binding site" evidence="8">
    <location>
        <position position="477"/>
    </location>
    <ligand>
        <name>[4Fe-4S] cluster</name>
        <dbReference type="ChEBI" id="CHEBI:49883"/>
        <label>2</label>
    </ligand>
</feature>
<evidence type="ECO:0000256" key="4">
    <source>
        <dbReference type="ARBA" id="ARBA00022737"/>
    </source>
</evidence>
<keyword evidence="13" id="KW-1185">Reference proteome</keyword>
<protein>
    <recommendedName>
        <fullName evidence="8">Ion-translocating oxidoreductase complex subunit C</fullName>
        <ecNumber evidence="8">7.-.-.-</ecNumber>
    </recommendedName>
    <alternativeName>
        <fullName evidence="8">Rnf electron transport complex subunit C</fullName>
    </alternativeName>
</protein>
<sequence length="1121" mass="120466">MILDKIKSAFVQTAQRLSKRDIAVKLHQRLAKGKLYHFHGGLHLELGKDLTSQAPIAQIGELNYYFLNMRQHKGPKPICVVEPEQEVVAGQLLTSNYIPGELPVHSPVAGKVVAIQDFLQANEITKTGPTIIIENQEQVTPKLEQIVDFSQGTAIGPAFYEPLNYFTTPRIDLLWRIKNSGIAGMGGAVFPSARKINNRHFKSLIINAAECEPYITCDDVLMQHYATQLMQAIACMQHILQTEQVIVAVEDDKPQAIAQLETALTQSISNAKQELLAAGLTNELVNSLVINTSQAAQWTLLAPELQQKITFISSLEKVHIRVIPTRYPSGNQRTTIEVLTGLRLTKKQNLTSLGAICFNIATIYAMHRAIAYGEVLTRRLVTVTGKGIKRPGNYWLPFGTTPTYLLNLLGASEEFTQQVIVGGPMMGFKLDDLNTPINKGTNCLIFVGTSEAQAEPKLFAPAEEQACIRCTACQEVCPMLLQPQQLYWYEKDKDDKKLIKANLSTCIECGLCDYVCPSNIPLVSYFQQAKFRIFHERQKAAMAEESKQRYEIKSAREKAAKELRDAKRAADKARNQARAQQMREQTIAYTGIDPIEAAKARLRAKGITTGQTTAVDNQAQPDNAAIMEMRRQRRLAAQQAKADNATGNNAIDEPTVGANASNSTAEVSNTNASKLDRSAVLAAVARAKARAQGNTGSTSNVEAPNTANTTATDAQASSTTSTPVAKTAVQLAVERAKARQAAAQAGNANSANNNSSQATSPSQAASTSGSTSTSTPAKSAVQLAVEKAKARQAAALAAQQNATSSASSSANANSSSQEEVVTSTEVVSEKKSAIQLAVERAKARQAQALAQQATQSTTPEVSTAEATTEVKTETQTSATSNASEAKKSAVQLAVERAKARQAQVLAQQATQASTQKVAAAETKTEATTEAKAETQNSATSNVSEAKKSAVQIAVERAKARQAQVIEQQATQTSTPEVTTVETTTEAKTEATTEVKTETKTTVTSNVSEAKKSAVQLAVERAKARQAQAFAQQGVQTSTSEVTTAQATTETKAEATAEDKTEMQASVTSNVSEAKKTAVQLAVERAKARQAQALAQQATTQQSNIPTPNASLSMQGEQHENH</sequence>
<feature type="region of interest" description="Disordered" evidence="10">
    <location>
        <begin position="965"/>
        <end position="999"/>
    </location>
</feature>
<evidence type="ECO:0000256" key="6">
    <source>
        <dbReference type="ARBA" id="ARBA00023004"/>
    </source>
</evidence>
<evidence type="ECO:0000256" key="9">
    <source>
        <dbReference type="SAM" id="Coils"/>
    </source>
</evidence>
<evidence type="ECO:0000259" key="11">
    <source>
        <dbReference type="PROSITE" id="PS51379"/>
    </source>
</evidence>
<dbReference type="Gene3D" id="3.30.70.20">
    <property type="match status" value="1"/>
</dbReference>
<feature type="compositionally biased region" description="Polar residues" evidence="10">
    <location>
        <begin position="1102"/>
        <end position="1115"/>
    </location>
</feature>
<dbReference type="InterPro" id="IPR010208">
    <property type="entry name" value="Ion_transpt_RnfC/RsxC"/>
</dbReference>
<feature type="region of interest" description="Disordered" evidence="10">
    <location>
        <begin position="1030"/>
        <end position="1121"/>
    </location>
</feature>
<comment type="similarity">
    <text evidence="8">Belongs to the 4Fe4S bacterial-type ferredoxin family. RnfC subfamily.</text>
</comment>
<feature type="region of interest" description="Disordered" evidence="10">
    <location>
        <begin position="801"/>
        <end position="828"/>
    </location>
</feature>
<gene>
    <name evidence="8" type="primary">rnfC</name>
    <name evidence="12" type="ORF">CKF58_04800</name>
</gene>
<dbReference type="AlphaFoldDB" id="A0A3A1YH12"/>
<keyword evidence="7 8" id="KW-0411">Iron-sulfur</keyword>
<comment type="function">
    <text evidence="8">Part of a membrane-bound complex that couples electron transfer with translocation of ions across the membrane.</text>
</comment>
<dbReference type="Gene3D" id="3.40.50.11540">
    <property type="entry name" value="NADH-ubiquinone oxidoreductase 51kDa subunit"/>
    <property type="match status" value="1"/>
</dbReference>
<feature type="binding site" evidence="8">
    <location>
        <position position="512"/>
    </location>
    <ligand>
        <name>[4Fe-4S] cluster</name>
        <dbReference type="ChEBI" id="CHEBI:49883"/>
        <label>2</label>
    </ligand>
</feature>
<feature type="compositionally biased region" description="Basic and acidic residues" evidence="10">
    <location>
        <begin position="984"/>
        <end position="998"/>
    </location>
</feature>
<feature type="coiled-coil region" evidence="9">
    <location>
        <begin position="552"/>
        <end position="583"/>
    </location>
</feature>
<proteinExistence type="inferred from homology"/>
<dbReference type="GO" id="GO:0005886">
    <property type="term" value="C:plasma membrane"/>
    <property type="evidence" value="ECO:0007669"/>
    <property type="project" value="UniProtKB-SubCell"/>
</dbReference>
<feature type="region of interest" description="Disordered" evidence="10">
    <location>
        <begin position="690"/>
        <end position="723"/>
    </location>
</feature>
<dbReference type="SUPFAM" id="SSF46548">
    <property type="entry name" value="alpha-helical ferredoxin"/>
    <property type="match status" value="1"/>
</dbReference>
<dbReference type="Pfam" id="PF13183">
    <property type="entry name" value="Fer4_8"/>
    <property type="match status" value="1"/>
</dbReference>
<feature type="domain" description="4Fe-4S ferredoxin-type" evidence="11">
    <location>
        <begin position="458"/>
        <end position="486"/>
    </location>
</feature>
<keyword evidence="6 8" id="KW-0408">Iron</keyword>
<feature type="compositionally biased region" description="Low complexity" evidence="10">
    <location>
        <begin position="703"/>
        <end position="723"/>
    </location>
</feature>
<keyword evidence="8" id="KW-0997">Cell inner membrane</keyword>
<dbReference type="InterPro" id="IPR037225">
    <property type="entry name" value="Nuo51_FMN-bd_sf"/>
</dbReference>
<dbReference type="OrthoDB" id="9767754at2"/>
<evidence type="ECO:0000313" key="13">
    <source>
        <dbReference type="Proteomes" id="UP000265916"/>
    </source>
</evidence>
<dbReference type="RefSeq" id="WP_119531520.1">
    <property type="nucleotide sequence ID" value="NZ_JBHSSP010000001.1"/>
</dbReference>
<dbReference type="Pfam" id="PF10531">
    <property type="entry name" value="SLBB"/>
    <property type="match status" value="1"/>
</dbReference>
<keyword evidence="8" id="KW-1003">Cell membrane</keyword>
<keyword evidence="8" id="KW-0472">Membrane</keyword>
<feature type="region of interest" description="Disordered" evidence="10">
    <location>
        <begin position="631"/>
        <end position="671"/>
    </location>
</feature>
<feature type="compositionally biased region" description="Polar residues" evidence="10">
    <location>
        <begin position="658"/>
        <end position="671"/>
    </location>
</feature>
<comment type="subunit">
    <text evidence="8">The complex is composed of six subunits: RnfA, RnfB, RnfC, RnfD, RnfE and RnfG.</text>
</comment>
<dbReference type="GO" id="GO:0009055">
    <property type="term" value="F:electron transfer activity"/>
    <property type="evidence" value="ECO:0007669"/>
    <property type="project" value="InterPro"/>
</dbReference>
<accession>A0A3A1YH12</accession>
<dbReference type="InterPro" id="IPR017900">
    <property type="entry name" value="4Fe4S_Fe_S_CS"/>
</dbReference>
<keyword evidence="5 8" id="KW-0249">Electron transport</keyword>
<keyword evidence="1 8" id="KW-0813">Transport</keyword>
<feature type="compositionally biased region" description="Basic and acidic residues" evidence="10">
    <location>
        <begin position="1050"/>
        <end position="1061"/>
    </location>
</feature>
<comment type="subcellular location">
    <subcellularLocation>
        <location evidence="8">Cell inner membrane</location>
        <topology evidence="8">Peripheral membrane protein</topology>
    </subcellularLocation>
</comment>
<evidence type="ECO:0000256" key="2">
    <source>
        <dbReference type="ARBA" id="ARBA00022485"/>
    </source>
</evidence>
<dbReference type="Pfam" id="PF13375">
    <property type="entry name" value="RnfC_N"/>
    <property type="match status" value="1"/>
</dbReference>
<dbReference type="InterPro" id="IPR017896">
    <property type="entry name" value="4Fe4S_Fe-S-bd"/>
</dbReference>
<feature type="binding site" evidence="8">
    <location>
        <position position="506"/>
    </location>
    <ligand>
        <name>[4Fe-4S] cluster</name>
        <dbReference type="ChEBI" id="CHEBI:49883"/>
        <label>2</label>
    </ligand>
</feature>
<feature type="compositionally biased region" description="Polar residues" evidence="10">
    <location>
        <begin position="692"/>
        <end position="702"/>
    </location>
</feature>